<dbReference type="InterPro" id="IPR050121">
    <property type="entry name" value="Cytochrome_P450_monoxygenase"/>
</dbReference>
<dbReference type="PROSITE" id="PS00086">
    <property type="entry name" value="CYTOCHROME_P450"/>
    <property type="match status" value="1"/>
</dbReference>
<evidence type="ECO:0000256" key="1">
    <source>
        <dbReference type="ARBA" id="ARBA00001971"/>
    </source>
</evidence>
<keyword evidence="5 6" id="KW-0408">Iron</keyword>
<feature type="binding site" description="axial binding residue" evidence="6">
    <location>
        <position position="520"/>
    </location>
    <ligand>
        <name>heme</name>
        <dbReference type="ChEBI" id="CHEBI:30413"/>
    </ligand>
    <ligandPart>
        <name>Fe</name>
        <dbReference type="ChEBI" id="CHEBI:18248"/>
    </ligandPart>
</feature>
<reference evidence="10" key="1">
    <citation type="submission" date="2023-06" db="EMBL/GenBank/DDBJ databases">
        <authorList>
            <person name="Noh H."/>
        </authorList>
    </citation>
    <scope>NUCLEOTIDE SEQUENCE</scope>
    <source>
        <strain evidence="10">DUCC20226</strain>
    </source>
</reference>
<proteinExistence type="inferred from homology"/>
<keyword evidence="7" id="KW-0560">Oxidoreductase</keyword>
<dbReference type="PANTHER" id="PTHR24305:SF232">
    <property type="entry name" value="P450, PUTATIVE (EUROFUNG)-RELATED"/>
    <property type="match status" value="1"/>
</dbReference>
<dbReference type="GO" id="GO:0016705">
    <property type="term" value="F:oxidoreductase activity, acting on paired donors, with incorporation or reduction of molecular oxygen"/>
    <property type="evidence" value="ECO:0007669"/>
    <property type="project" value="InterPro"/>
</dbReference>
<evidence type="ECO:0000313" key="11">
    <source>
        <dbReference type="Proteomes" id="UP001265746"/>
    </source>
</evidence>
<dbReference type="Pfam" id="PF00067">
    <property type="entry name" value="p450"/>
    <property type="match status" value="2"/>
</dbReference>
<keyword evidence="3 6" id="KW-0349">Heme</keyword>
<evidence type="ECO:0008006" key="12">
    <source>
        <dbReference type="Google" id="ProtNLM"/>
    </source>
</evidence>
<evidence type="ECO:0000256" key="6">
    <source>
        <dbReference type="PIRSR" id="PIRSR602401-1"/>
    </source>
</evidence>
<name>A0AAD9ST28_PHOAM</name>
<feature type="chain" id="PRO_5041995001" description="Cytochrome P450" evidence="9">
    <location>
        <begin position="26"/>
        <end position="579"/>
    </location>
</feature>
<dbReference type="EMBL" id="JAUJFL010000001">
    <property type="protein sequence ID" value="KAK2614765.1"/>
    <property type="molecule type" value="Genomic_DNA"/>
</dbReference>
<keyword evidence="4 6" id="KW-0479">Metal-binding</keyword>
<dbReference type="SUPFAM" id="SSF48264">
    <property type="entry name" value="Cytochrome P450"/>
    <property type="match status" value="1"/>
</dbReference>
<evidence type="ECO:0000256" key="7">
    <source>
        <dbReference type="RuleBase" id="RU000461"/>
    </source>
</evidence>
<dbReference type="InterPro" id="IPR001128">
    <property type="entry name" value="Cyt_P450"/>
</dbReference>
<feature type="region of interest" description="Disordered" evidence="8">
    <location>
        <begin position="452"/>
        <end position="473"/>
    </location>
</feature>
<comment type="caution">
    <text evidence="10">The sequence shown here is derived from an EMBL/GenBank/DDBJ whole genome shotgun (WGS) entry which is preliminary data.</text>
</comment>
<sequence>MSPVTCAVLPFVLFFVYTLYRAALPKPIPGIPYHKASATRILGDAPAMVEHKRKHATTFDWMTAQGEKLNSPIVQLFLKPFSQPTVFITDPREAQDMVLRRAKDFDRSVFFYVPNHHLVQPTNEKFRQGRRLLADTMATGFLNKARFDHGNVAAPTLRRHILNLMNLWRVKTQAAEGRPFGPAEDINHMALDSIWDVAFGSQLLSLSTEIEFLKAISKFDKPTANDQPIIFPKPIYNSAVLSMKVLTHALDVTVTSPMPKQTHWLLQLTPSYRQAKAHKDQLIRERLEDAKSRLLNLDDGQNISDFVHITCATDYMVRREAQAATKENRPPQYDSLSAQDEMFGFLIGGHDTTATTLTWAVKFMADHPHVQGKLRGILHQTFGAENNVPTAEQISTAHVPYLDAVVEEMARCAGTSPAVIRTAVHDTTLLGHHIPKGVDVFMMAHGPGYMTPNTVNDSIPEHTRSESSRENKDRAIPLWDPSDVNAFRPERWIKTDDKGSDVFDVHAGPVMQFGGGLRGCFGKKLAYLEMKFFVTLLVWTYELEQVPEKLRGYEAFDSLTHKPKQCYMILKEVEKQQAE</sequence>
<keyword evidence="9" id="KW-0732">Signal</keyword>
<evidence type="ECO:0000256" key="9">
    <source>
        <dbReference type="SAM" id="SignalP"/>
    </source>
</evidence>
<evidence type="ECO:0000313" key="10">
    <source>
        <dbReference type="EMBL" id="KAK2614765.1"/>
    </source>
</evidence>
<dbReference type="Proteomes" id="UP001265746">
    <property type="component" value="Unassembled WGS sequence"/>
</dbReference>
<gene>
    <name evidence="10" type="ORF">N8I77_001567</name>
</gene>
<dbReference type="InterPro" id="IPR002401">
    <property type="entry name" value="Cyt_P450_E_grp-I"/>
</dbReference>
<accession>A0AAD9ST28</accession>
<evidence type="ECO:0000256" key="8">
    <source>
        <dbReference type="SAM" id="MobiDB-lite"/>
    </source>
</evidence>
<organism evidence="10 11">
    <name type="scientific">Phomopsis amygdali</name>
    <name type="common">Fusicoccum amygdali</name>
    <dbReference type="NCBI Taxonomy" id="1214568"/>
    <lineage>
        <taxon>Eukaryota</taxon>
        <taxon>Fungi</taxon>
        <taxon>Dikarya</taxon>
        <taxon>Ascomycota</taxon>
        <taxon>Pezizomycotina</taxon>
        <taxon>Sordariomycetes</taxon>
        <taxon>Sordariomycetidae</taxon>
        <taxon>Diaporthales</taxon>
        <taxon>Diaporthaceae</taxon>
        <taxon>Diaporthe</taxon>
    </lineage>
</organism>
<dbReference type="AlphaFoldDB" id="A0AAD9ST28"/>
<dbReference type="Gene3D" id="1.10.630.10">
    <property type="entry name" value="Cytochrome P450"/>
    <property type="match status" value="1"/>
</dbReference>
<feature type="signal peptide" evidence="9">
    <location>
        <begin position="1"/>
        <end position="25"/>
    </location>
</feature>
<keyword evidence="11" id="KW-1185">Reference proteome</keyword>
<evidence type="ECO:0000256" key="3">
    <source>
        <dbReference type="ARBA" id="ARBA00022617"/>
    </source>
</evidence>
<dbReference type="InterPro" id="IPR036396">
    <property type="entry name" value="Cyt_P450_sf"/>
</dbReference>
<dbReference type="GO" id="GO:0005506">
    <property type="term" value="F:iron ion binding"/>
    <property type="evidence" value="ECO:0007669"/>
    <property type="project" value="InterPro"/>
</dbReference>
<dbReference type="GO" id="GO:0020037">
    <property type="term" value="F:heme binding"/>
    <property type="evidence" value="ECO:0007669"/>
    <property type="project" value="InterPro"/>
</dbReference>
<keyword evidence="7" id="KW-0503">Monooxygenase</keyword>
<comment type="cofactor">
    <cofactor evidence="1 6">
        <name>heme</name>
        <dbReference type="ChEBI" id="CHEBI:30413"/>
    </cofactor>
</comment>
<comment type="similarity">
    <text evidence="2 7">Belongs to the cytochrome P450 family.</text>
</comment>
<dbReference type="InterPro" id="IPR017972">
    <property type="entry name" value="Cyt_P450_CS"/>
</dbReference>
<dbReference type="GO" id="GO:0004497">
    <property type="term" value="F:monooxygenase activity"/>
    <property type="evidence" value="ECO:0007669"/>
    <property type="project" value="UniProtKB-KW"/>
</dbReference>
<dbReference type="PRINTS" id="PR00463">
    <property type="entry name" value="EP450I"/>
</dbReference>
<dbReference type="PRINTS" id="PR00385">
    <property type="entry name" value="P450"/>
</dbReference>
<feature type="compositionally biased region" description="Basic and acidic residues" evidence="8">
    <location>
        <begin position="459"/>
        <end position="473"/>
    </location>
</feature>
<protein>
    <recommendedName>
        <fullName evidence="12">Cytochrome P450</fullName>
    </recommendedName>
</protein>
<evidence type="ECO:0000256" key="2">
    <source>
        <dbReference type="ARBA" id="ARBA00010617"/>
    </source>
</evidence>
<evidence type="ECO:0000256" key="4">
    <source>
        <dbReference type="ARBA" id="ARBA00022723"/>
    </source>
</evidence>
<dbReference type="PANTHER" id="PTHR24305">
    <property type="entry name" value="CYTOCHROME P450"/>
    <property type="match status" value="1"/>
</dbReference>
<evidence type="ECO:0000256" key="5">
    <source>
        <dbReference type="ARBA" id="ARBA00023004"/>
    </source>
</evidence>